<accession>A0A3B1A5K5</accession>
<keyword evidence="2" id="KW-0378">Hydrolase</keyword>
<dbReference type="InterPro" id="IPR052340">
    <property type="entry name" value="RNase_Y/CdgJ"/>
</dbReference>
<sequence>MSDELEKQLLDKLFSDLENDNMVLPTLPEVALRVRETLEDHDAGMGDVAKIITTDAALSARLIQVANSPLLRAARAIESVEVAVTRMGGDMTRNLVTSIVMEQMFQATSDATDSRLRAIWEHSTQVAAMSHALTSQFTKLKPDQALLAGLVHDIGVLPILTMAEDIPELLDDEKLLDRIIQKAHPSIGEAILKKWNFAEDIISVAAEHENISRDHPGDADYVDVIIVANMESHLGSNHAHASIDLSTVPAFAKLGLEAEFEVVDIEAVKETQAALA</sequence>
<dbReference type="GO" id="GO:0016787">
    <property type="term" value="F:hydrolase activity"/>
    <property type="evidence" value="ECO:0007669"/>
    <property type="project" value="UniProtKB-KW"/>
</dbReference>
<dbReference type="InterPro" id="IPR003607">
    <property type="entry name" value="HD/PDEase_dom"/>
</dbReference>
<dbReference type="SUPFAM" id="SSF109604">
    <property type="entry name" value="HD-domain/PDEase-like"/>
    <property type="match status" value="1"/>
</dbReference>
<protein>
    <submittedName>
        <fullName evidence="2">HD-GYP domain (HD superfamily hydrolase)</fullName>
    </submittedName>
</protein>
<dbReference type="EMBL" id="UOFR01000081">
    <property type="protein sequence ID" value="VAX01016.1"/>
    <property type="molecule type" value="Genomic_DNA"/>
</dbReference>
<name>A0A3B1A5K5_9ZZZZ</name>
<dbReference type="Gene3D" id="1.10.3210.10">
    <property type="entry name" value="Hypothetical protein af1432"/>
    <property type="match status" value="1"/>
</dbReference>
<gene>
    <name evidence="2" type="ORF">MNBD_GAMMA21-2872</name>
</gene>
<feature type="domain" description="HDOD" evidence="1">
    <location>
        <begin position="24"/>
        <end position="211"/>
    </location>
</feature>
<dbReference type="Pfam" id="PF08668">
    <property type="entry name" value="HDOD"/>
    <property type="match status" value="1"/>
</dbReference>
<evidence type="ECO:0000259" key="1">
    <source>
        <dbReference type="PROSITE" id="PS51833"/>
    </source>
</evidence>
<dbReference type="InterPro" id="IPR013976">
    <property type="entry name" value="HDOD"/>
</dbReference>
<evidence type="ECO:0000313" key="2">
    <source>
        <dbReference type="EMBL" id="VAX01016.1"/>
    </source>
</evidence>
<proteinExistence type="predicted"/>
<dbReference type="PANTHER" id="PTHR33525:SF3">
    <property type="entry name" value="RIBONUCLEASE Y"/>
    <property type="match status" value="1"/>
</dbReference>
<dbReference type="InterPro" id="IPR006675">
    <property type="entry name" value="HDIG_dom"/>
</dbReference>
<dbReference type="PANTHER" id="PTHR33525">
    <property type="match status" value="1"/>
</dbReference>
<dbReference type="AlphaFoldDB" id="A0A3B1A5K5"/>
<dbReference type="PROSITE" id="PS51833">
    <property type="entry name" value="HDOD"/>
    <property type="match status" value="1"/>
</dbReference>
<organism evidence="2">
    <name type="scientific">hydrothermal vent metagenome</name>
    <dbReference type="NCBI Taxonomy" id="652676"/>
    <lineage>
        <taxon>unclassified sequences</taxon>
        <taxon>metagenomes</taxon>
        <taxon>ecological metagenomes</taxon>
    </lineage>
</organism>
<dbReference type="CDD" id="cd00077">
    <property type="entry name" value="HDc"/>
    <property type="match status" value="1"/>
</dbReference>
<reference evidence="2" key="1">
    <citation type="submission" date="2018-06" db="EMBL/GenBank/DDBJ databases">
        <authorList>
            <person name="Zhirakovskaya E."/>
        </authorList>
    </citation>
    <scope>NUCLEOTIDE SEQUENCE</scope>
</reference>
<dbReference type="NCBIfam" id="TIGR00277">
    <property type="entry name" value="HDIG"/>
    <property type="match status" value="1"/>
</dbReference>